<dbReference type="GO" id="GO:0009295">
    <property type="term" value="C:nucleoid"/>
    <property type="evidence" value="ECO:0007669"/>
    <property type="project" value="TreeGrafter"/>
</dbReference>
<dbReference type="AlphaFoldDB" id="A0A2M6W4K3"/>
<name>A0A2M6W4K3_9BACT</name>
<organism evidence="4 5">
    <name type="scientific">Candidatus Magasanikbacteria bacterium CG10_big_fil_rev_8_21_14_0_10_40_10</name>
    <dbReference type="NCBI Taxonomy" id="1974648"/>
    <lineage>
        <taxon>Bacteria</taxon>
        <taxon>Candidatus Magasanikiibacteriota</taxon>
    </lineage>
</organism>
<dbReference type="NCBIfam" id="TIGR00621">
    <property type="entry name" value="ssb"/>
    <property type="match status" value="1"/>
</dbReference>
<protein>
    <recommendedName>
        <fullName evidence="2 3">Single-stranded DNA-binding protein</fullName>
        <shortName evidence="2">SSB</shortName>
    </recommendedName>
</protein>
<dbReference type="PROSITE" id="PS50935">
    <property type="entry name" value="SSB"/>
    <property type="match status" value="1"/>
</dbReference>
<evidence type="ECO:0000313" key="5">
    <source>
        <dbReference type="Proteomes" id="UP000231183"/>
    </source>
</evidence>
<dbReference type="SUPFAM" id="SSF50249">
    <property type="entry name" value="Nucleic acid-binding proteins"/>
    <property type="match status" value="1"/>
</dbReference>
<reference evidence="5" key="1">
    <citation type="submission" date="2017-09" db="EMBL/GenBank/DDBJ databases">
        <title>Depth-based differentiation of microbial function through sediment-hosted aquifers and enrichment of novel symbionts in the deep terrestrial subsurface.</title>
        <authorList>
            <person name="Probst A.J."/>
            <person name="Ladd B."/>
            <person name="Jarett J.K."/>
            <person name="Geller-Mcgrath D.E."/>
            <person name="Sieber C.M.K."/>
            <person name="Emerson J.B."/>
            <person name="Anantharaman K."/>
            <person name="Thomas B.C."/>
            <person name="Malmstrom R."/>
            <person name="Stieglmeier M."/>
            <person name="Klingl A."/>
            <person name="Woyke T."/>
            <person name="Ryan C.M."/>
            <person name="Banfield J.F."/>
        </authorList>
    </citation>
    <scope>NUCLEOTIDE SEQUENCE [LARGE SCALE GENOMIC DNA]</scope>
</reference>
<dbReference type="InterPro" id="IPR012340">
    <property type="entry name" value="NA-bd_OB-fold"/>
</dbReference>
<evidence type="ECO:0000313" key="4">
    <source>
        <dbReference type="EMBL" id="PIT87734.1"/>
    </source>
</evidence>
<dbReference type="GO" id="GO:0006260">
    <property type="term" value="P:DNA replication"/>
    <property type="evidence" value="ECO:0007669"/>
    <property type="project" value="InterPro"/>
</dbReference>
<proteinExistence type="inferred from homology"/>
<dbReference type="EMBL" id="PFBX01000010">
    <property type="protein sequence ID" value="PIT87734.1"/>
    <property type="molecule type" value="Genomic_DNA"/>
</dbReference>
<comment type="caution">
    <text evidence="2">Lacks conserved residue(s) required for the propagation of feature annotation.</text>
</comment>
<dbReference type="Gene3D" id="2.40.50.140">
    <property type="entry name" value="Nucleic acid-binding proteins"/>
    <property type="match status" value="1"/>
</dbReference>
<comment type="subunit">
    <text evidence="2">Homotetramer.</text>
</comment>
<dbReference type="Proteomes" id="UP000231183">
    <property type="component" value="Unassembled WGS sequence"/>
</dbReference>
<dbReference type="GO" id="GO:0003697">
    <property type="term" value="F:single-stranded DNA binding"/>
    <property type="evidence" value="ECO:0007669"/>
    <property type="project" value="UniProtKB-UniRule"/>
</dbReference>
<dbReference type="HAMAP" id="MF_00984">
    <property type="entry name" value="SSB"/>
    <property type="match status" value="1"/>
</dbReference>
<dbReference type="PIRSF" id="PIRSF002070">
    <property type="entry name" value="SSB"/>
    <property type="match status" value="1"/>
</dbReference>
<dbReference type="InterPro" id="IPR011344">
    <property type="entry name" value="ssDNA-bd"/>
</dbReference>
<gene>
    <name evidence="4" type="ORF">COU31_01325</name>
</gene>
<accession>A0A2M6W4K3</accession>
<dbReference type="CDD" id="cd04496">
    <property type="entry name" value="SSB_OBF"/>
    <property type="match status" value="1"/>
</dbReference>
<evidence type="ECO:0000256" key="1">
    <source>
        <dbReference type="ARBA" id="ARBA00023125"/>
    </source>
</evidence>
<evidence type="ECO:0000256" key="2">
    <source>
        <dbReference type="HAMAP-Rule" id="MF_00984"/>
    </source>
</evidence>
<sequence>MDLNKVMLIGRLTRDPELRNIASGQSVSNLGLATNRYWKDGSGQRQEQVEYHNIVLWGKLAEIAAQYLGKGRRVYIEGRLQTREWTGKDGVSRRTTEIVAENMIMLDGPKSSGQAPAVSGNFVQNNSQSVANDEVIEEEVKVEDIPF</sequence>
<comment type="caution">
    <text evidence="4">The sequence shown here is derived from an EMBL/GenBank/DDBJ whole genome shotgun (WGS) entry which is preliminary data.</text>
</comment>
<dbReference type="PANTHER" id="PTHR10302">
    <property type="entry name" value="SINGLE-STRANDED DNA-BINDING PROTEIN"/>
    <property type="match status" value="1"/>
</dbReference>
<keyword evidence="1 2" id="KW-0238">DNA-binding</keyword>
<dbReference type="PANTHER" id="PTHR10302:SF27">
    <property type="entry name" value="SINGLE-STRANDED DNA-BINDING PROTEIN"/>
    <property type="match status" value="1"/>
</dbReference>
<dbReference type="InterPro" id="IPR000424">
    <property type="entry name" value="Primosome_PriB/ssb"/>
</dbReference>
<evidence type="ECO:0000256" key="3">
    <source>
        <dbReference type="PIRNR" id="PIRNR002070"/>
    </source>
</evidence>
<dbReference type="Pfam" id="PF00436">
    <property type="entry name" value="SSB"/>
    <property type="match status" value="1"/>
</dbReference>